<keyword evidence="4" id="KW-1185">Reference proteome</keyword>
<proteinExistence type="inferred from homology"/>
<evidence type="ECO:0000259" key="2">
    <source>
        <dbReference type="Pfam" id="PF08327"/>
    </source>
</evidence>
<dbReference type="AlphaFoldDB" id="A0AAE3H9A2"/>
<organism evidence="3 4">
    <name type="scientific">Methanolobus chelungpuianus</name>
    <dbReference type="NCBI Taxonomy" id="502115"/>
    <lineage>
        <taxon>Archaea</taxon>
        <taxon>Methanobacteriati</taxon>
        <taxon>Methanobacteriota</taxon>
        <taxon>Stenosarchaea group</taxon>
        <taxon>Methanomicrobia</taxon>
        <taxon>Methanosarcinales</taxon>
        <taxon>Methanosarcinaceae</taxon>
        <taxon>Methanolobus</taxon>
    </lineage>
</organism>
<dbReference type="Gene3D" id="3.30.530.20">
    <property type="match status" value="1"/>
</dbReference>
<dbReference type="InterPro" id="IPR023393">
    <property type="entry name" value="START-like_dom_sf"/>
</dbReference>
<accession>A0AAE3H9A2</accession>
<dbReference type="CDD" id="cd07814">
    <property type="entry name" value="SRPBCC_CalC_Aha1-like"/>
    <property type="match status" value="1"/>
</dbReference>
<evidence type="ECO:0000313" key="4">
    <source>
        <dbReference type="Proteomes" id="UP001206983"/>
    </source>
</evidence>
<dbReference type="SUPFAM" id="SSF55961">
    <property type="entry name" value="Bet v1-like"/>
    <property type="match status" value="1"/>
</dbReference>
<dbReference type="Pfam" id="PF08327">
    <property type="entry name" value="AHSA1"/>
    <property type="match status" value="1"/>
</dbReference>
<reference evidence="3 4" key="1">
    <citation type="journal article" date="2011" name="Appl. Environ. Microbiol.">
        <title>Methanogenic archaea isolated from Taiwan's Chelungpu fault.</title>
        <authorList>
            <person name="Wu S.Y."/>
            <person name="Lai M.C."/>
        </authorList>
    </citation>
    <scope>NUCLEOTIDE SEQUENCE [LARGE SCALE GENOMIC DNA]</scope>
    <source>
        <strain evidence="3 4">St545Mb</strain>
    </source>
</reference>
<protein>
    <recommendedName>
        <fullName evidence="2">Activator of Hsp90 ATPase homologue 1/2-like C-terminal domain-containing protein</fullName>
    </recommendedName>
</protein>
<dbReference type="InterPro" id="IPR013538">
    <property type="entry name" value="ASHA1/2-like_C"/>
</dbReference>
<feature type="domain" description="Activator of Hsp90 ATPase homologue 1/2-like C-terminal" evidence="2">
    <location>
        <begin position="17"/>
        <end position="162"/>
    </location>
</feature>
<dbReference type="EMBL" id="JTEO01000002">
    <property type="protein sequence ID" value="MCQ6962336.1"/>
    <property type="molecule type" value="Genomic_DNA"/>
</dbReference>
<gene>
    <name evidence="3" type="ORF">PV02_01745</name>
</gene>
<sequence>MRTKDIGEGLVITRTFDVPRARVWKAWTEPEEVKQWWGPKGFTSPFDRIDLRVGGSYLFGMRSPEGDDYWSTGVYREIEPPERIVATDSFADENGKVVPASYYGMSEQWPLEMQATFMFEEQGGKTKLTLSYLDIDNISDTDRENMKQGWNESLDKLSQHLEKTKC</sequence>
<comment type="caution">
    <text evidence="3">The sequence shown here is derived from an EMBL/GenBank/DDBJ whole genome shotgun (WGS) entry which is preliminary data.</text>
</comment>
<comment type="similarity">
    <text evidence="1">Belongs to the AHA1 family.</text>
</comment>
<name>A0AAE3H9A2_9EURY</name>
<dbReference type="Proteomes" id="UP001206983">
    <property type="component" value="Unassembled WGS sequence"/>
</dbReference>
<evidence type="ECO:0000313" key="3">
    <source>
        <dbReference type="EMBL" id="MCQ6962336.1"/>
    </source>
</evidence>
<evidence type="ECO:0000256" key="1">
    <source>
        <dbReference type="ARBA" id="ARBA00006817"/>
    </source>
</evidence>